<name>A0A7W7AKI4_9SPHN</name>
<protein>
    <submittedName>
        <fullName evidence="2">Uncharacterized protein</fullName>
    </submittedName>
</protein>
<keyword evidence="1" id="KW-0472">Membrane</keyword>
<organism evidence="2 3">
    <name type="scientific">Sphingomonas abaci</name>
    <dbReference type="NCBI Taxonomy" id="237611"/>
    <lineage>
        <taxon>Bacteria</taxon>
        <taxon>Pseudomonadati</taxon>
        <taxon>Pseudomonadota</taxon>
        <taxon>Alphaproteobacteria</taxon>
        <taxon>Sphingomonadales</taxon>
        <taxon>Sphingomonadaceae</taxon>
        <taxon>Sphingomonas</taxon>
    </lineage>
</organism>
<proteinExistence type="predicted"/>
<comment type="caution">
    <text evidence="2">The sequence shown here is derived from an EMBL/GenBank/DDBJ whole genome shotgun (WGS) entry which is preliminary data.</text>
</comment>
<keyword evidence="3" id="KW-1185">Reference proteome</keyword>
<evidence type="ECO:0000313" key="2">
    <source>
        <dbReference type="EMBL" id="MBB4618741.1"/>
    </source>
</evidence>
<dbReference type="EMBL" id="JACHNY010000006">
    <property type="protein sequence ID" value="MBB4618741.1"/>
    <property type="molecule type" value="Genomic_DNA"/>
</dbReference>
<dbReference type="RefSeq" id="WP_184115924.1">
    <property type="nucleotide sequence ID" value="NZ_JACHNY010000006.1"/>
</dbReference>
<keyword evidence="1" id="KW-1133">Transmembrane helix</keyword>
<reference evidence="2 3" key="1">
    <citation type="submission" date="2020-08" db="EMBL/GenBank/DDBJ databases">
        <title>Genomic Encyclopedia of Type Strains, Phase IV (KMG-IV): sequencing the most valuable type-strain genomes for metagenomic binning, comparative biology and taxonomic classification.</title>
        <authorList>
            <person name="Goeker M."/>
        </authorList>
    </citation>
    <scope>NUCLEOTIDE SEQUENCE [LARGE SCALE GENOMIC DNA]</scope>
    <source>
        <strain evidence="2 3">DSM 15867</strain>
    </source>
</reference>
<evidence type="ECO:0000256" key="1">
    <source>
        <dbReference type="SAM" id="Phobius"/>
    </source>
</evidence>
<feature type="transmembrane region" description="Helical" evidence="1">
    <location>
        <begin position="26"/>
        <end position="44"/>
    </location>
</feature>
<evidence type="ECO:0000313" key="3">
    <source>
        <dbReference type="Proteomes" id="UP000574769"/>
    </source>
</evidence>
<gene>
    <name evidence="2" type="ORF">GGQ96_002887</name>
</gene>
<dbReference type="AlphaFoldDB" id="A0A7W7AKI4"/>
<dbReference type="Proteomes" id="UP000574769">
    <property type="component" value="Unassembled WGS sequence"/>
</dbReference>
<keyword evidence="1" id="KW-0812">Transmembrane</keyword>
<sequence>MADPEDRIHVTTEEARAGSTPHMTRFILPISLALVIVIFAVIVFR</sequence>
<accession>A0A7W7AKI4</accession>